<dbReference type="Proteomes" id="UP001204320">
    <property type="component" value="Unassembled WGS sequence"/>
</dbReference>
<feature type="domain" description="PTS EIIA type-4" evidence="8">
    <location>
        <begin position="1"/>
        <end position="122"/>
    </location>
</feature>
<dbReference type="Pfam" id="PF03610">
    <property type="entry name" value="EIIA-man"/>
    <property type="match status" value="1"/>
</dbReference>
<dbReference type="InterPro" id="IPR051471">
    <property type="entry name" value="Bacterial_PTS_sugar_comp"/>
</dbReference>
<evidence type="ECO:0000259" key="8">
    <source>
        <dbReference type="PROSITE" id="PS51096"/>
    </source>
</evidence>
<evidence type="ECO:0000256" key="7">
    <source>
        <dbReference type="ARBA" id="ARBA00022777"/>
    </source>
</evidence>
<keyword evidence="4" id="KW-0762">Sugar transport</keyword>
<keyword evidence="10" id="KW-1185">Reference proteome</keyword>
<evidence type="ECO:0000256" key="4">
    <source>
        <dbReference type="ARBA" id="ARBA00022597"/>
    </source>
</evidence>
<evidence type="ECO:0000313" key="10">
    <source>
        <dbReference type="Proteomes" id="UP001204320"/>
    </source>
</evidence>
<evidence type="ECO:0000256" key="5">
    <source>
        <dbReference type="ARBA" id="ARBA00022679"/>
    </source>
</evidence>
<dbReference type="PROSITE" id="PS51096">
    <property type="entry name" value="PTS_EIIA_TYPE_4"/>
    <property type="match status" value="1"/>
</dbReference>
<evidence type="ECO:0000256" key="1">
    <source>
        <dbReference type="ARBA" id="ARBA00004496"/>
    </source>
</evidence>
<evidence type="ECO:0000313" key="9">
    <source>
        <dbReference type="EMBL" id="MCR9035383.1"/>
    </source>
</evidence>
<dbReference type="PANTHER" id="PTHR33799">
    <property type="entry name" value="PTS PERMEASE-RELATED-RELATED"/>
    <property type="match status" value="1"/>
</dbReference>
<keyword evidence="2" id="KW-0813">Transport</keyword>
<dbReference type="PANTHER" id="PTHR33799:SF1">
    <property type="entry name" value="PTS SYSTEM MANNOSE-SPECIFIC EIIAB COMPONENT-RELATED"/>
    <property type="match status" value="1"/>
</dbReference>
<name>A0ABT1Z5A0_9ACTN</name>
<evidence type="ECO:0000256" key="2">
    <source>
        <dbReference type="ARBA" id="ARBA00022448"/>
    </source>
</evidence>
<protein>
    <recommendedName>
        <fullName evidence="8">PTS EIIA type-4 domain-containing protein</fullName>
    </recommendedName>
</protein>
<accession>A0ABT1Z5A0</accession>
<dbReference type="RefSeq" id="WP_258498191.1">
    <property type="nucleotide sequence ID" value="NZ_JANSKA010000001.1"/>
</dbReference>
<keyword evidence="3" id="KW-0963">Cytoplasm</keyword>
<comment type="caution">
    <text evidence="9">The sequence shown here is derived from an EMBL/GenBank/DDBJ whole genome shotgun (WGS) entry which is preliminary data.</text>
</comment>
<dbReference type="InterPro" id="IPR033887">
    <property type="entry name" value="PTS_IIA_man"/>
</dbReference>
<reference evidence="9 10" key="1">
    <citation type="submission" date="2022-08" db="EMBL/GenBank/DDBJ databases">
        <title>Tractidigestivibacter montrealensis type strain KD21.</title>
        <authorList>
            <person name="Diop K."/>
            <person name="Richard C."/>
            <person name="Routy B."/>
        </authorList>
    </citation>
    <scope>NUCLEOTIDE SEQUENCE [LARGE SCALE GENOMIC DNA]</scope>
    <source>
        <strain evidence="9 10">KD21</strain>
    </source>
</reference>
<dbReference type="InterPro" id="IPR036662">
    <property type="entry name" value="PTS_EIIA_man-typ_sf"/>
</dbReference>
<comment type="subcellular location">
    <subcellularLocation>
        <location evidence="1">Cytoplasm</location>
    </subcellularLocation>
</comment>
<keyword evidence="7" id="KW-0418">Kinase</keyword>
<organism evidence="9 10">
    <name type="scientific">Tractidigestivibacter montrealensis</name>
    <dbReference type="NCBI Taxonomy" id="2972466"/>
    <lineage>
        <taxon>Bacteria</taxon>
        <taxon>Bacillati</taxon>
        <taxon>Actinomycetota</taxon>
        <taxon>Coriobacteriia</taxon>
        <taxon>Coriobacteriales</taxon>
        <taxon>Atopobiaceae</taxon>
        <taxon>Tractidigestivibacter</taxon>
    </lineage>
</organism>
<evidence type="ECO:0000256" key="6">
    <source>
        <dbReference type="ARBA" id="ARBA00022683"/>
    </source>
</evidence>
<sequence length="135" mass="14517">MRNVVLASHGRLAAGMKSSVEMVVGAQEHLMTISAYVDGCTDPAQELKQMVDSLEEGDELVILTDVLGGSVNNEASQFVNEPGVFVVTGMNLPLVLTLMIDNATPTQQLIDATVAEAREQLVQIKPVESKSEEDF</sequence>
<dbReference type="EMBL" id="JANSKA010000001">
    <property type="protein sequence ID" value="MCR9035383.1"/>
    <property type="molecule type" value="Genomic_DNA"/>
</dbReference>
<dbReference type="InterPro" id="IPR004701">
    <property type="entry name" value="PTS_EIIA_man-typ"/>
</dbReference>
<evidence type="ECO:0000256" key="3">
    <source>
        <dbReference type="ARBA" id="ARBA00022490"/>
    </source>
</evidence>
<proteinExistence type="predicted"/>
<keyword evidence="6" id="KW-0598">Phosphotransferase system</keyword>
<keyword evidence="5" id="KW-0808">Transferase</keyword>
<gene>
    <name evidence="9" type="ORF">NVS32_00210</name>
</gene>
<dbReference type="SUPFAM" id="SSF53062">
    <property type="entry name" value="PTS system fructose IIA component-like"/>
    <property type="match status" value="1"/>
</dbReference>
<dbReference type="Gene3D" id="3.40.50.510">
    <property type="entry name" value="Phosphotransferase system, mannose-type IIA component"/>
    <property type="match status" value="1"/>
</dbReference>
<dbReference type="CDD" id="cd00006">
    <property type="entry name" value="PTS_IIA_man"/>
    <property type="match status" value="1"/>
</dbReference>